<name>X1EW46_9ZZZZ</name>
<dbReference type="Pfam" id="PF01368">
    <property type="entry name" value="DHH"/>
    <property type="match status" value="1"/>
</dbReference>
<keyword evidence="1" id="KW-0175">Coiled coil</keyword>
<organism evidence="3">
    <name type="scientific">marine sediment metagenome</name>
    <dbReference type="NCBI Taxonomy" id="412755"/>
    <lineage>
        <taxon>unclassified sequences</taxon>
        <taxon>metagenomes</taxon>
        <taxon>ecological metagenomes</taxon>
    </lineage>
</organism>
<evidence type="ECO:0000256" key="1">
    <source>
        <dbReference type="SAM" id="Coils"/>
    </source>
</evidence>
<feature type="coiled-coil region" evidence="1">
    <location>
        <begin position="192"/>
        <end position="223"/>
    </location>
</feature>
<evidence type="ECO:0000259" key="2">
    <source>
        <dbReference type="Pfam" id="PF01368"/>
    </source>
</evidence>
<protein>
    <recommendedName>
        <fullName evidence="2">DDH domain-containing protein</fullName>
    </recommendedName>
</protein>
<evidence type="ECO:0000313" key="3">
    <source>
        <dbReference type="EMBL" id="GAH36802.1"/>
    </source>
</evidence>
<reference evidence="3" key="1">
    <citation type="journal article" date="2014" name="Front. Microbiol.">
        <title>High frequency of phylogenetically diverse reductive dehalogenase-homologous genes in deep subseafloor sedimentary metagenomes.</title>
        <authorList>
            <person name="Kawai M."/>
            <person name="Futagami T."/>
            <person name="Toyoda A."/>
            <person name="Takaki Y."/>
            <person name="Nishi S."/>
            <person name="Hori S."/>
            <person name="Arai W."/>
            <person name="Tsubouchi T."/>
            <person name="Morono Y."/>
            <person name="Uchiyama I."/>
            <person name="Ito T."/>
            <person name="Fujiyama A."/>
            <person name="Inagaki F."/>
            <person name="Takami H."/>
        </authorList>
    </citation>
    <scope>NUCLEOTIDE SEQUENCE</scope>
    <source>
        <strain evidence="3">Expedition CK06-06</strain>
    </source>
</reference>
<feature type="domain" description="DDH" evidence="2">
    <location>
        <begin position="2"/>
        <end position="109"/>
    </location>
</feature>
<dbReference type="AlphaFoldDB" id="X1EW46"/>
<sequence length="313" mass="35865">HHWDTDGICSVRLLLEHLSDKNVVNKTPELGNYFLTKNELNEYSDYDFVIIADMSLPRDNILKLAKNAKVLIFDHHLGQEIKEVFHQNPIIKGENPDEYPSTSWIINCFLDNDVNLFALLGVVGDYEQKIKNNQLIYAAITNFCNENNLTFGDMLKMVYLLDSSYKIGDRKSVEKAPHLLLNYTSANEILENTQWNENLTKLNEEITKQLEQASDEINGTILKKINTSYNIISTITRKVAWESGKNTLVINTGFFEDMDQIYVRSNKNAEPMIKRGKDLGFKCGGKKEVLGAIVPKEKTDSFVEEIMEFLTKK</sequence>
<feature type="non-terminal residue" evidence="3">
    <location>
        <position position="1"/>
    </location>
</feature>
<dbReference type="InterPro" id="IPR038763">
    <property type="entry name" value="DHH_sf"/>
</dbReference>
<gene>
    <name evidence="3" type="ORF">S03H2_18181</name>
</gene>
<proteinExistence type="predicted"/>
<comment type="caution">
    <text evidence="3">The sequence shown here is derived from an EMBL/GenBank/DDBJ whole genome shotgun (WGS) entry which is preliminary data.</text>
</comment>
<accession>X1EW46</accession>
<dbReference type="InterPro" id="IPR001667">
    <property type="entry name" value="DDH_dom"/>
</dbReference>
<dbReference type="EMBL" id="BARU01009421">
    <property type="protein sequence ID" value="GAH36802.1"/>
    <property type="molecule type" value="Genomic_DNA"/>
</dbReference>
<dbReference type="SUPFAM" id="SSF64182">
    <property type="entry name" value="DHH phosphoesterases"/>
    <property type="match status" value="1"/>
</dbReference>